<evidence type="ECO:0000313" key="1">
    <source>
        <dbReference type="EMBL" id="PIO13741.1"/>
    </source>
</evidence>
<reference evidence="2" key="1">
    <citation type="journal article" date="2017" name="Nat. Commun.">
        <title>The North American bullfrog draft genome provides insight into hormonal regulation of long noncoding RNA.</title>
        <authorList>
            <person name="Hammond S.A."/>
            <person name="Warren R.L."/>
            <person name="Vandervalk B.P."/>
            <person name="Kucuk E."/>
            <person name="Khan H."/>
            <person name="Gibb E.A."/>
            <person name="Pandoh P."/>
            <person name="Kirk H."/>
            <person name="Zhao Y."/>
            <person name="Jones M."/>
            <person name="Mungall A.J."/>
            <person name="Coope R."/>
            <person name="Pleasance S."/>
            <person name="Moore R.A."/>
            <person name="Holt R.A."/>
            <person name="Round J.M."/>
            <person name="Ohora S."/>
            <person name="Walle B.V."/>
            <person name="Veldhoen N."/>
            <person name="Helbing C.C."/>
            <person name="Birol I."/>
        </authorList>
    </citation>
    <scope>NUCLEOTIDE SEQUENCE [LARGE SCALE GENOMIC DNA]</scope>
</reference>
<organism evidence="1 2">
    <name type="scientific">Aquarana catesbeiana</name>
    <name type="common">American bullfrog</name>
    <name type="synonym">Rana catesbeiana</name>
    <dbReference type="NCBI Taxonomy" id="8400"/>
    <lineage>
        <taxon>Eukaryota</taxon>
        <taxon>Metazoa</taxon>
        <taxon>Chordata</taxon>
        <taxon>Craniata</taxon>
        <taxon>Vertebrata</taxon>
        <taxon>Euteleostomi</taxon>
        <taxon>Amphibia</taxon>
        <taxon>Batrachia</taxon>
        <taxon>Anura</taxon>
        <taxon>Neobatrachia</taxon>
        <taxon>Ranoidea</taxon>
        <taxon>Ranidae</taxon>
        <taxon>Aquarana</taxon>
    </lineage>
</organism>
<dbReference type="AlphaFoldDB" id="A0A2G9QF57"/>
<sequence>MAGTFYSLIHLVRLSSGSGRALWRRGTQLAGRGLPRGDLLSRGGDWRVYSYRPLLVRSRALCRTPVTLSRPESPSYRGDHPPCTAPLPSLSVVWAAEGYFAIRAGSQAAL</sequence>
<gene>
    <name evidence="1" type="ORF">AB205_0101110</name>
</gene>
<accession>A0A2G9QF57</accession>
<protein>
    <submittedName>
        <fullName evidence="1">Uncharacterized protein</fullName>
    </submittedName>
</protein>
<keyword evidence="2" id="KW-1185">Reference proteome</keyword>
<name>A0A2G9QF57_AQUCT</name>
<proteinExistence type="predicted"/>
<dbReference type="Proteomes" id="UP000228934">
    <property type="component" value="Unassembled WGS sequence"/>
</dbReference>
<dbReference type="EMBL" id="KZ009828">
    <property type="protein sequence ID" value="PIO13741.1"/>
    <property type="molecule type" value="Genomic_DNA"/>
</dbReference>
<evidence type="ECO:0000313" key="2">
    <source>
        <dbReference type="Proteomes" id="UP000228934"/>
    </source>
</evidence>